<dbReference type="Proteomes" id="UP001482520">
    <property type="component" value="Unassembled WGS sequence"/>
</dbReference>
<gene>
    <name evidence="1" type="ORF">V6R90_04820</name>
</gene>
<dbReference type="EMBL" id="JBEGDP010000003">
    <property type="protein sequence ID" value="MEQ7846592.1"/>
    <property type="molecule type" value="Genomic_DNA"/>
</dbReference>
<protein>
    <submittedName>
        <fullName evidence="1">Uncharacterized protein</fullName>
    </submittedName>
</protein>
<reference evidence="1 2" key="1">
    <citation type="submission" date="2024-02" db="EMBL/GenBank/DDBJ databases">
        <title>Full genome sequence of Nocardioides kribbensis.</title>
        <authorList>
            <person name="Poletto B.L."/>
            <person name="Silva G."/>
            <person name="Galante D."/>
            <person name="Campos K.R."/>
            <person name="Santos M.B.N."/>
            <person name="Sacchi C.T."/>
        </authorList>
    </citation>
    <scope>NUCLEOTIDE SEQUENCE [LARGE SCALE GENOMIC DNA]</scope>
    <source>
        <strain evidence="1 2">O4R</strain>
    </source>
</reference>
<keyword evidence="2" id="KW-1185">Reference proteome</keyword>
<dbReference type="RefSeq" id="WP_193664578.1">
    <property type="nucleotide sequence ID" value="NZ_BAAAMM010000002.1"/>
</dbReference>
<accession>A0ABV1NVR4</accession>
<evidence type="ECO:0000313" key="2">
    <source>
        <dbReference type="Proteomes" id="UP001482520"/>
    </source>
</evidence>
<sequence>MVASRSARERKAKAEGGALALVRIEVGADEAFVYKISCVRCSTTTAKGTRAWWTFRPGEDNGYLAAMDRWTFHLTERHPEAEAPCLAYLEAAQQRLQERRDARAGS</sequence>
<proteinExistence type="predicted"/>
<organism evidence="1 2">
    <name type="scientific">Nocardioides kribbensis</name>
    <dbReference type="NCBI Taxonomy" id="305517"/>
    <lineage>
        <taxon>Bacteria</taxon>
        <taxon>Bacillati</taxon>
        <taxon>Actinomycetota</taxon>
        <taxon>Actinomycetes</taxon>
        <taxon>Propionibacteriales</taxon>
        <taxon>Nocardioidaceae</taxon>
        <taxon>Nocardioides</taxon>
    </lineage>
</organism>
<comment type="caution">
    <text evidence="1">The sequence shown here is derived from an EMBL/GenBank/DDBJ whole genome shotgun (WGS) entry which is preliminary data.</text>
</comment>
<name>A0ABV1NVR4_9ACTN</name>
<evidence type="ECO:0000313" key="1">
    <source>
        <dbReference type="EMBL" id="MEQ7846592.1"/>
    </source>
</evidence>